<dbReference type="InterPro" id="IPR027417">
    <property type="entry name" value="P-loop_NTPase"/>
</dbReference>
<dbReference type="InterPro" id="IPR002789">
    <property type="entry name" value="HerA_central"/>
</dbReference>
<dbReference type="Gene3D" id="3.40.50.300">
    <property type="entry name" value="P-loop containing nucleotide triphosphate hydrolases"/>
    <property type="match status" value="2"/>
</dbReference>
<comment type="caution">
    <text evidence="2">The sequence shown here is derived from an EMBL/GenBank/DDBJ whole genome shotgun (WGS) entry which is preliminary data.</text>
</comment>
<keyword evidence="3" id="KW-1185">Reference proteome</keyword>
<accession>A0A318TW37</accession>
<dbReference type="InterPro" id="IPR038472">
    <property type="entry name" value="DndE_sf"/>
</dbReference>
<reference evidence="2 3" key="1">
    <citation type="submission" date="2018-06" db="EMBL/GenBank/DDBJ databases">
        <title>Genomic Encyclopedia of Type Strains, Phase III (KMG-III): the genomes of soil and plant-associated and newly described type strains.</title>
        <authorList>
            <person name="Whitman W."/>
        </authorList>
    </citation>
    <scope>NUCLEOTIDE SEQUENCE [LARGE SCALE GENOMIC DNA]</scope>
    <source>
        <strain evidence="2 3">JA737</strain>
    </source>
</reference>
<organism evidence="2 3">
    <name type="scientific">Rhodobacter viridis</name>
    <dbReference type="NCBI Taxonomy" id="1054202"/>
    <lineage>
        <taxon>Bacteria</taxon>
        <taxon>Pseudomonadati</taxon>
        <taxon>Pseudomonadota</taxon>
        <taxon>Alphaproteobacteria</taxon>
        <taxon>Rhodobacterales</taxon>
        <taxon>Rhodobacter group</taxon>
        <taxon>Rhodobacter</taxon>
    </lineage>
</organism>
<dbReference type="Proteomes" id="UP000247727">
    <property type="component" value="Unassembled WGS sequence"/>
</dbReference>
<feature type="domain" description="Helicase HerA central" evidence="1">
    <location>
        <begin position="175"/>
        <end position="327"/>
    </location>
</feature>
<dbReference type="PANTHER" id="PTHR30121">
    <property type="entry name" value="UNCHARACTERIZED PROTEIN YJGR-RELATED"/>
    <property type="match status" value="1"/>
</dbReference>
<dbReference type="InterPro" id="IPR051162">
    <property type="entry name" value="T4SS_component"/>
</dbReference>
<sequence length="514" mass="56138">MTISVVDVAGANFRTDEASDELNSEFMKRLGMKKRYLPARLALSRSLGVPMIPEPIAADADWGKTIKGDTFFGTGADLMSWIALVVQHNPDQEYDLKTLVAAVAAHWRRGLRLLDADWKQSGEDISKFVRTLVEHAELPLSGRMKLRDRPQKIDAFSSVGLIAVPVGEISTEVNTGAEVEWSLNGPGCSPHSAVMGGVGSGKTRTAVSILRAVRASAPLPIIAFDFKGDLATDESGGGYHLEQLFDATVIEPPRMPVPLDVLALRSRDEIDLSQGASRFRESFSRLKGARLGDKQRDAVYEAASRALRTRTPCELDDFQSELLNVYAEREIKEDGAIAAAREVCRFPLFAPELSPEEFFKRSWIIKLPPHVVEESRSIVVNLVLDALDQYLNSLPDTAVADDGSRGMRIVAMIDEAHRILGSRLPSLSNLVRMSRSKGGAVMLISQSPDDFSGEEDDFLSEMGLVAAFSTNAPSKAAARILGRGANLATLSTGQAYVKRRNDNAARKVQSWSTK</sequence>
<dbReference type="InterPro" id="IPR014969">
    <property type="entry name" value="DNA_S_DndE"/>
</dbReference>
<protein>
    <submittedName>
        <fullName evidence="2">DNA sulfur modification protein DndE</fullName>
    </submittedName>
</protein>
<dbReference type="PANTHER" id="PTHR30121:SF6">
    <property type="entry name" value="SLR6007 PROTEIN"/>
    <property type="match status" value="1"/>
</dbReference>
<proteinExistence type="predicted"/>
<dbReference type="Pfam" id="PF01935">
    <property type="entry name" value="DUF87"/>
    <property type="match status" value="1"/>
</dbReference>
<dbReference type="Gene3D" id="1.10.1220.160">
    <property type="entry name" value="DNA sulphur modification protein DndE"/>
    <property type="match status" value="1"/>
</dbReference>
<evidence type="ECO:0000313" key="2">
    <source>
        <dbReference type="EMBL" id="PYF07198.1"/>
    </source>
</evidence>
<dbReference type="SUPFAM" id="SSF52540">
    <property type="entry name" value="P-loop containing nucleoside triphosphate hydrolases"/>
    <property type="match status" value="1"/>
</dbReference>
<dbReference type="EMBL" id="QJTK01000019">
    <property type="protein sequence ID" value="PYF07198.1"/>
    <property type="molecule type" value="Genomic_DNA"/>
</dbReference>
<dbReference type="OrthoDB" id="9182348at2"/>
<evidence type="ECO:0000313" key="3">
    <source>
        <dbReference type="Proteomes" id="UP000247727"/>
    </source>
</evidence>
<dbReference type="RefSeq" id="WP_110806975.1">
    <property type="nucleotide sequence ID" value="NZ_QJTK01000019.1"/>
</dbReference>
<evidence type="ECO:0000259" key="1">
    <source>
        <dbReference type="Pfam" id="PF01935"/>
    </source>
</evidence>
<dbReference type="CDD" id="cd01127">
    <property type="entry name" value="TrwB_TraG_TraD_VirD4"/>
    <property type="match status" value="2"/>
</dbReference>
<gene>
    <name evidence="2" type="ORF">C8J30_11928</name>
</gene>
<name>A0A318TW37_9RHOB</name>
<dbReference type="AlphaFoldDB" id="A0A318TW37"/>
<dbReference type="Pfam" id="PF08870">
    <property type="entry name" value="DndE"/>
    <property type="match status" value="1"/>
</dbReference>